<dbReference type="Gene3D" id="3.30.450.30">
    <property type="entry name" value="Dynein light chain 2a, cytoplasmic"/>
    <property type="match status" value="1"/>
</dbReference>
<evidence type="ECO:0000313" key="3">
    <source>
        <dbReference type="Proteomes" id="UP001174691"/>
    </source>
</evidence>
<dbReference type="AlphaFoldDB" id="A0AA38VWW6"/>
<proteinExistence type="predicted"/>
<reference evidence="2" key="1">
    <citation type="submission" date="2022-07" db="EMBL/GenBank/DDBJ databases">
        <title>Fungi with potential for degradation of polypropylene.</title>
        <authorList>
            <person name="Gostincar C."/>
        </authorList>
    </citation>
    <scope>NUCLEOTIDE SEQUENCE</scope>
    <source>
        <strain evidence="2">EXF-13287</strain>
    </source>
</reference>
<sequence>MSKRPDLSSIPQPPLLLTKRVTSFLSANLTPQIHTACLTTPSGNILAHASTVSPARVLRRQAAVAASLWAIHNRPGYGRDVEDALPKTCSTAVPGEEALVPRAITVQLEPTEADGTGTVVVIRGLKCGILFLVLAGPEHGPSPPGGANAAAGAGHTSPPGGHTRVEGGTTSPKGHDGLTTAAPVSRSGTQVSHAHSGSPPDSILSSGTAAGAASINSQGSVSFGGVNTAFALGIRRQAEEIARCLDEKLGPLTIPEESVGGGWDTR</sequence>
<dbReference type="Proteomes" id="UP001174691">
    <property type="component" value="Unassembled WGS sequence"/>
</dbReference>
<evidence type="ECO:0000313" key="2">
    <source>
        <dbReference type="EMBL" id="KAJ9150993.1"/>
    </source>
</evidence>
<comment type="caution">
    <text evidence="2">The sequence shown here is derived from an EMBL/GenBank/DDBJ whole genome shotgun (WGS) entry which is preliminary data.</text>
</comment>
<feature type="region of interest" description="Disordered" evidence="1">
    <location>
        <begin position="142"/>
        <end position="208"/>
    </location>
</feature>
<name>A0AA38VWW6_9PEZI</name>
<dbReference type="EMBL" id="JANBVN010000067">
    <property type="protein sequence ID" value="KAJ9150993.1"/>
    <property type="molecule type" value="Genomic_DNA"/>
</dbReference>
<evidence type="ECO:0000256" key="1">
    <source>
        <dbReference type="SAM" id="MobiDB-lite"/>
    </source>
</evidence>
<keyword evidence="3" id="KW-1185">Reference proteome</keyword>
<accession>A0AA38VWW6</accession>
<feature type="compositionally biased region" description="Polar residues" evidence="1">
    <location>
        <begin position="186"/>
        <end position="195"/>
    </location>
</feature>
<protein>
    <submittedName>
        <fullName evidence="2">Uncharacterized protein</fullName>
    </submittedName>
</protein>
<gene>
    <name evidence="2" type="ORF">NKR19_g5089</name>
</gene>
<feature type="compositionally biased region" description="Low complexity" evidence="1">
    <location>
        <begin position="145"/>
        <end position="154"/>
    </location>
</feature>
<organism evidence="2 3">
    <name type="scientific">Coniochaeta hoffmannii</name>
    <dbReference type="NCBI Taxonomy" id="91930"/>
    <lineage>
        <taxon>Eukaryota</taxon>
        <taxon>Fungi</taxon>
        <taxon>Dikarya</taxon>
        <taxon>Ascomycota</taxon>
        <taxon>Pezizomycotina</taxon>
        <taxon>Sordariomycetes</taxon>
        <taxon>Sordariomycetidae</taxon>
        <taxon>Coniochaetales</taxon>
        <taxon>Coniochaetaceae</taxon>
        <taxon>Coniochaeta</taxon>
    </lineage>
</organism>